<dbReference type="WBParaSite" id="TASK_0000417401-mRNA-1">
    <property type="protein sequence ID" value="TASK_0000417401-mRNA-1"/>
    <property type="gene ID" value="TASK_0000417401"/>
</dbReference>
<keyword evidence="4 9" id="KW-1133">Transmembrane helix</keyword>
<feature type="domain" description="Cyclic nucleotide-binding" evidence="10">
    <location>
        <begin position="127"/>
        <end position="247"/>
    </location>
</feature>
<comment type="subcellular location">
    <subcellularLocation>
        <location evidence="1">Membrane</location>
        <topology evidence="1">Multi-pass membrane protein</topology>
    </subcellularLocation>
</comment>
<dbReference type="InterPro" id="IPR018490">
    <property type="entry name" value="cNMP-bd_dom_sf"/>
</dbReference>
<evidence type="ECO:0000256" key="4">
    <source>
        <dbReference type="ARBA" id="ARBA00022989"/>
    </source>
</evidence>
<dbReference type="InterPro" id="IPR014710">
    <property type="entry name" value="RmlC-like_jellyroll"/>
</dbReference>
<evidence type="ECO:0000313" key="11">
    <source>
        <dbReference type="EMBL" id="VDK33005.1"/>
    </source>
</evidence>
<keyword evidence="2" id="KW-0813">Transport</keyword>
<sequence>MGTSEIWVQYTLRQGANKFRYAFTITTYLLGVFVFATIVGQVGNIINNRNAARLSFENLLDNAKSYMSTHHVPQRLRNRVLRWYDYAWERRRLFGENDLNCLGHLPEKLKTELALHVHLETLKKVTIFHECRPEFLHDLVLKMRPYIFTPGDLICRKGEVAREMFIIADGVLEVIGKAGIVLKRLEAGDFFGEIGILCINGGGNKRTADVRAVGYAELFVLSREDVLSALADHPDAHTIIMEHATQRLMESKSREDAQFPQKSVQSCTFTYESNSSYIVPNRCGLDMLKLKYTLPRATDIYCVFDRKTQEQMAWCTV</sequence>
<dbReference type="FunFam" id="1.10.287.630:FF:000001">
    <property type="entry name" value="Cyclic nucleotide-gated channel alpha 3"/>
    <property type="match status" value="1"/>
</dbReference>
<evidence type="ECO:0000256" key="2">
    <source>
        <dbReference type="ARBA" id="ARBA00022448"/>
    </source>
</evidence>
<dbReference type="OrthoDB" id="421226at2759"/>
<dbReference type="PANTHER" id="PTHR45638">
    <property type="entry name" value="CYCLIC NUCLEOTIDE-GATED CATION CHANNEL SUBUNIT A"/>
    <property type="match status" value="1"/>
</dbReference>
<feature type="transmembrane region" description="Helical" evidence="9">
    <location>
        <begin position="21"/>
        <end position="40"/>
    </location>
</feature>
<evidence type="ECO:0000256" key="1">
    <source>
        <dbReference type="ARBA" id="ARBA00004141"/>
    </source>
</evidence>
<dbReference type="GO" id="GO:0016020">
    <property type="term" value="C:membrane"/>
    <property type="evidence" value="ECO:0007669"/>
    <property type="project" value="UniProtKB-SubCell"/>
</dbReference>
<keyword evidence="12" id="KW-1185">Reference proteome</keyword>
<keyword evidence="5" id="KW-0406">Ion transport</keyword>
<dbReference type="CDD" id="cd00038">
    <property type="entry name" value="CAP_ED"/>
    <property type="match status" value="1"/>
</dbReference>
<proteinExistence type="predicted"/>
<dbReference type="GO" id="GO:0005221">
    <property type="term" value="F:intracellularly cyclic nucleotide-activated monoatomic cation channel activity"/>
    <property type="evidence" value="ECO:0007669"/>
    <property type="project" value="InterPro"/>
</dbReference>
<reference evidence="11 12" key="2">
    <citation type="submission" date="2018-11" db="EMBL/GenBank/DDBJ databases">
        <authorList>
            <consortium name="Pathogen Informatics"/>
        </authorList>
    </citation>
    <scope>NUCLEOTIDE SEQUENCE [LARGE SCALE GENOMIC DNA]</scope>
</reference>
<evidence type="ECO:0000256" key="3">
    <source>
        <dbReference type="ARBA" id="ARBA00022692"/>
    </source>
</evidence>
<dbReference type="Proteomes" id="UP000282613">
    <property type="component" value="Unassembled WGS sequence"/>
</dbReference>
<evidence type="ECO:0000256" key="6">
    <source>
        <dbReference type="ARBA" id="ARBA00023136"/>
    </source>
</evidence>
<dbReference type="GO" id="GO:0044877">
    <property type="term" value="F:protein-containing complex binding"/>
    <property type="evidence" value="ECO:0007669"/>
    <property type="project" value="TreeGrafter"/>
</dbReference>
<dbReference type="InterPro" id="IPR018488">
    <property type="entry name" value="cNMP-bd_CS"/>
</dbReference>
<dbReference type="InterPro" id="IPR000595">
    <property type="entry name" value="cNMP-bd_dom"/>
</dbReference>
<dbReference type="Gene3D" id="1.10.287.630">
    <property type="entry name" value="Helix hairpin bin"/>
    <property type="match status" value="1"/>
</dbReference>
<evidence type="ECO:0000256" key="9">
    <source>
        <dbReference type="SAM" id="Phobius"/>
    </source>
</evidence>
<dbReference type="PROSITE" id="PS00888">
    <property type="entry name" value="CNMP_BINDING_1"/>
    <property type="match status" value="1"/>
</dbReference>
<evidence type="ECO:0000256" key="8">
    <source>
        <dbReference type="ARBA" id="ARBA00023303"/>
    </source>
</evidence>
<evidence type="ECO:0000313" key="12">
    <source>
        <dbReference type="Proteomes" id="UP000282613"/>
    </source>
</evidence>
<dbReference type="Gene3D" id="2.60.120.10">
    <property type="entry name" value="Jelly Rolls"/>
    <property type="match status" value="1"/>
</dbReference>
<organism evidence="13">
    <name type="scientific">Taenia asiatica</name>
    <name type="common">Asian tapeworm</name>
    <dbReference type="NCBI Taxonomy" id="60517"/>
    <lineage>
        <taxon>Eukaryota</taxon>
        <taxon>Metazoa</taxon>
        <taxon>Spiralia</taxon>
        <taxon>Lophotrochozoa</taxon>
        <taxon>Platyhelminthes</taxon>
        <taxon>Cestoda</taxon>
        <taxon>Eucestoda</taxon>
        <taxon>Cyclophyllidea</taxon>
        <taxon>Taeniidae</taxon>
        <taxon>Taenia</taxon>
    </lineage>
</organism>
<gene>
    <name evidence="11" type="ORF">TASK_LOCUS4175</name>
</gene>
<evidence type="ECO:0000256" key="5">
    <source>
        <dbReference type="ARBA" id="ARBA00023065"/>
    </source>
</evidence>
<evidence type="ECO:0000313" key="13">
    <source>
        <dbReference type="WBParaSite" id="TASK_0000417401-mRNA-1"/>
    </source>
</evidence>
<evidence type="ECO:0000256" key="7">
    <source>
        <dbReference type="ARBA" id="ARBA00023286"/>
    </source>
</evidence>
<dbReference type="PANTHER" id="PTHR45638:SF7">
    <property type="entry name" value="CYCLIC NUCLEOTIDE-GATED ION CHANNEL-LIKE, ISOFORM E"/>
    <property type="match status" value="1"/>
</dbReference>
<dbReference type="EMBL" id="UYRS01018333">
    <property type="protein sequence ID" value="VDK33005.1"/>
    <property type="molecule type" value="Genomic_DNA"/>
</dbReference>
<name>A0A0R3W2T9_TAEAS</name>
<keyword evidence="8" id="KW-0407">Ion channel</keyword>
<dbReference type="Pfam" id="PF00027">
    <property type="entry name" value="cNMP_binding"/>
    <property type="match status" value="1"/>
</dbReference>
<reference evidence="13" key="1">
    <citation type="submission" date="2017-02" db="UniProtKB">
        <authorList>
            <consortium name="WormBaseParasite"/>
        </authorList>
    </citation>
    <scope>IDENTIFICATION</scope>
</reference>
<dbReference type="PROSITE" id="PS50042">
    <property type="entry name" value="CNMP_BINDING_3"/>
    <property type="match status" value="1"/>
</dbReference>
<keyword evidence="3 9" id="KW-0812">Transmembrane</keyword>
<dbReference type="PROSITE" id="PS00889">
    <property type="entry name" value="CNMP_BINDING_2"/>
    <property type="match status" value="1"/>
</dbReference>
<dbReference type="SMART" id="SM00100">
    <property type="entry name" value="cNMP"/>
    <property type="match status" value="1"/>
</dbReference>
<dbReference type="SUPFAM" id="SSF51206">
    <property type="entry name" value="cAMP-binding domain-like"/>
    <property type="match status" value="1"/>
</dbReference>
<keyword evidence="7" id="KW-1071">Ligand-gated ion channel</keyword>
<keyword evidence="6 9" id="KW-0472">Membrane</keyword>
<dbReference type="AlphaFoldDB" id="A0A0R3W2T9"/>
<evidence type="ECO:0000259" key="10">
    <source>
        <dbReference type="PROSITE" id="PS50042"/>
    </source>
</evidence>
<dbReference type="InterPro" id="IPR050866">
    <property type="entry name" value="CNG_cation_channel"/>
</dbReference>
<protein>
    <submittedName>
        <fullName evidence="13">Cyclic nucleotide-binding domain-containing protein</fullName>
    </submittedName>
</protein>
<accession>A0A0R3W2T9</accession>
<dbReference type="STRING" id="60517.A0A0R3W2T9"/>